<evidence type="ECO:0000256" key="1">
    <source>
        <dbReference type="SAM" id="MobiDB-lite"/>
    </source>
</evidence>
<proteinExistence type="predicted"/>
<feature type="region of interest" description="Disordered" evidence="1">
    <location>
        <begin position="1"/>
        <end position="45"/>
    </location>
</feature>
<dbReference type="AlphaFoldDB" id="A0A8T0CHC3"/>
<dbReference type="Proteomes" id="UP000806378">
    <property type="component" value="Unassembled WGS sequence"/>
</dbReference>
<feature type="compositionally biased region" description="Basic and acidic residues" evidence="1">
    <location>
        <begin position="1"/>
        <end position="29"/>
    </location>
</feature>
<sequence>MERFFALIRHEGHTPELGERVPREGEDGRGGAGEKGGGGLDPEVLAKISRGPTSFRAGVFLEFKQGLLTPKEEEEMGRQNERSRTKRNLKKKRRQCLGSQAFP</sequence>
<keyword evidence="3" id="KW-1185">Reference proteome</keyword>
<organism evidence="2 3">
    <name type="scientific">Corymbia citriodora subsp. variegata</name>
    <dbReference type="NCBI Taxonomy" id="360336"/>
    <lineage>
        <taxon>Eukaryota</taxon>
        <taxon>Viridiplantae</taxon>
        <taxon>Streptophyta</taxon>
        <taxon>Embryophyta</taxon>
        <taxon>Tracheophyta</taxon>
        <taxon>Spermatophyta</taxon>
        <taxon>Magnoliopsida</taxon>
        <taxon>eudicotyledons</taxon>
        <taxon>Gunneridae</taxon>
        <taxon>Pentapetalae</taxon>
        <taxon>rosids</taxon>
        <taxon>malvids</taxon>
        <taxon>Myrtales</taxon>
        <taxon>Myrtaceae</taxon>
        <taxon>Myrtoideae</taxon>
        <taxon>Eucalypteae</taxon>
        <taxon>Corymbia</taxon>
    </lineage>
</organism>
<dbReference type="Gramene" id="rna-gnl|WGS:JABURB|Cocit.L3598.1">
    <property type="protein sequence ID" value="cds-KAF7846913.1"/>
    <property type="gene ID" value="gene-BT93_L3598"/>
</dbReference>
<feature type="compositionally biased region" description="Basic residues" evidence="1">
    <location>
        <begin position="84"/>
        <end position="95"/>
    </location>
</feature>
<evidence type="ECO:0000313" key="2">
    <source>
        <dbReference type="EMBL" id="KAF7846913.1"/>
    </source>
</evidence>
<name>A0A8T0CHC3_CORYI</name>
<reference evidence="2" key="1">
    <citation type="submission" date="2020-05" db="EMBL/GenBank/DDBJ databases">
        <title>WGS assembly of Corymbia citriodora subspecies variegata.</title>
        <authorList>
            <person name="Barry K."/>
            <person name="Hundley H."/>
            <person name="Shu S."/>
            <person name="Jenkins J."/>
            <person name="Grimwood J."/>
            <person name="Baten A."/>
        </authorList>
    </citation>
    <scope>NUCLEOTIDE SEQUENCE</scope>
    <source>
        <strain evidence="2">CV2-018</strain>
    </source>
</reference>
<gene>
    <name evidence="2" type="ORF">BT93_L3598</name>
</gene>
<comment type="caution">
    <text evidence="2">The sequence shown here is derived from an EMBL/GenBank/DDBJ whole genome shotgun (WGS) entry which is preliminary data.</text>
</comment>
<accession>A0A8T0CHC3</accession>
<evidence type="ECO:0000313" key="3">
    <source>
        <dbReference type="Proteomes" id="UP000806378"/>
    </source>
</evidence>
<feature type="region of interest" description="Disordered" evidence="1">
    <location>
        <begin position="68"/>
        <end position="103"/>
    </location>
</feature>
<protein>
    <submittedName>
        <fullName evidence="2">Uncharacterized protein</fullName>
    </submittedName>
</protein>
<dbReference type="EMBL" id="MU091581">
    <property type="protein sequence ID" value="KAF7846913.1"/>
    <property type="molecule type" value="Genomic_DNA"/>
</dbReference>
<feature type="compositionally biased region" description="Gly residues" evidence="1">
    <location>
        <begin position="30"/>
        <end position="40"/>
    </location>
</feature>